<dbReference type="EMBL" id="VHLG01000001">
    <property type="protein sequence ID" value="TPW33004.1"/>
    <property type="molecule type" value="Genomic_DNA"/>
</dbReference>
<dbReference type="AlphaFoldDB" id="A0A506UI51"/>
<accession>A0A506UI51</accession>
<dbReference type="RefSeq" id="WP_141146938.1">
    <property type="nucleotide sequence ID" value="NZ_VHLG01000001.1"/>
</dbReference>
<name>A0A506UI51_9HYPH</name>
<keyword evidence="2" id="KW-1185">Reference proteome</keyword>
<dbReference type="Proteomes" id="UP000318801">
    <property type="component" value="Unassembled WGS sequence"/>
</dbReference>
<evidence type="ECO:0000313" key="1">
    <source>
        <dbReference type="EMBL" id="TPW33004.1"/>
    </source>
</evidence>
<comment type="caution">
    <text evidence="1">The sequence shown here is derived from an EMBL/GenBank/DDBJ whole genome shotgun (WGS) entry which is preliminary data.</text>
</comment>
<gene>
    <name evidence="1" type="ORF">FJU08_00080</name>
</gene>
<sequence length="127" mass="14694">MGTIPDHEDRACDRFAEWRSTEHFEGEEAGLLAFLQRLVAKDIANAEPRDANEMTEMMKALNIDPVEAEFQYRRLYYGMQANCAACHAKARCRNDLSCETAERNFTDYCENQEILNEMRANPHMLRG</sequence>
<dbReference type="OrthoDB" id="7307423at2"/>
<proteinExistence type="predicted"/>
<reference evidence="1 2" key="1">
    <citation type="submission" date="2019-06" db="EMBL/GenBank/DDBJ databases">
        <authorList>
            <person name="Li M."/>
        </authorList>
    </citation>
    <scope>NUCLEOTIDE SEQUENCE [LARGE SCALE GENOMIC DNA]</scope>
    <source>
        <strain evidence="1 2">BGMRC2036</strain>
    </source>
</reference>
<protein>
    <submittedName>
        <fullName evidence="1">Uncharacterized protein</fullName>
    </submittedName>
</protein>
<organism evidence="1 2">
    <name type="scientific">Martelella alba</name>
    <dbReference type="NCBI Taxonomy" id="2590451"/>
    <lineage>
        <taxon>Bacteria</taxon>
        <taxon>Pseudomonadati</taxon>
        <taxon>Pseudomonadota</taxon>
        <taxon>Alphaproteobacteria</taxon>
        <taxon>Hyphomicrobiales</taxon>
        <taxon>Aurantimonadaceae</taxon>
        <taxon>Martelella</taxon>
    </lineage>
</organism>
<evidence type="ECO:0000313" key="2">
    <source>
        <dbReference type="Proteomes" id="UP000318801"/>
    </source>
</evidence>